<reference evidence="1" key="2">
    <citation type="submission" date="2021-10" db="EMBL/GenBank/DDBJ databases">
        <title>Genome of Winogradskyella sp. E313.</title>
        <authorList>
            <person name="Zhou Y."/>
        </authorList>
    </citation>
    <scope>NUCLEOTIDE SEQUENCE</scope>
    <source>
        <strain evidence="1">E313</strain>
    </source>
</reference>
<organism evidence="1 2">
    <name type="scientific">Winogradskyella immobilis</name>
    <dbReference type="NCBI Taxonomy" id="2816852"/>
    <lineage>
        <taxon>Bacteria</taxon>
        <taxon>Pseudomonadati</taxon>
        <taxon>Bacteroidota</taxon>
        <taxon>Flavobacteriia</taxon>
        <taxon>Flavobacteriales</taxon>
        <taxon>Flavobacteriaceae</taxon>
        <taxon>Winogradskyella</taxon>
    </lineage>
</organism>
<protein>
    <recommendedName>
        <fullName evidence="3">ParB/Sulfiredoxin domain-containing protein</fullName>
    </recommendedName>
</protein>
<dbReference type="RefSeq" id="WP_227478130.1">
    <property type="nucleotide sequence ID" value="NZ_JAFMPT010000041.1"/>
</dbReference>
<comment type="caution">
    <text evidence="1">The sequence shown here is derived from an EMBL/GenBank/DDBJ whole genome shotgun (WGS) entry which is preliminary data.</text>
</comment>
<accession>A0ABS8ERA5</accession>
<sequence length="395" mass="45447">MADKIPGAGRKRPQLNIPLNQLLVDNENPRLAEQYMGKEEEEILSVLYEQFDLEEIAFSMVSNGYFDEEPIVVVPINLPAEFDETQYQDVNDLQNYLEQLTQESNLQFRVLEGNRRTATAKLLTDAKLRAKIGVTEDFPAIDNPIVTEDLKQIPAIVYLNEEDVSPYLGIRHISGNLRWEAFAKAVYLAKLIEKESSSKNISLNESIQSVRKIIPDRTDSIKKQYTAYKILKELRSNYNFNVKQIRNRFSLVTEITNKPDLRQYLNIENYNKIDLSNDVINDDNSDKFVQVFTWVFGNGNDIEPLFKDSRLIGKRLGPILADETATEHLIKHGNIEEAYERSGGEEKFFNKQLYEAQRKIENSLTIAYKFKGKQDSIKQANDLLEAVNALNENLK</sequence>
<evidence type="ECO:0000313" key="1">
    <source>
        <dbReference type="EMBL" id="MCC1485640.1"/>
    </source>
</evidence>
<keyword evidence="2" id="KW-1185">Reference proteome</keyword>
<proteinExistence type="predicted"/>
<gene>
    <name evidence="1" type="ORF">J1C55_13650</name>
</gene>
<reference evidence="1" key="1">
    <citation type="submission" date="2021-03" db="EMBL/GenBank/DDBJ databases">
        <authorList>
            <person name="Ping X."/>
        </authorList>
    </citation>
    <scope>NUCLEOTIDE SEQUENCE</scope>
    <source>
        <strain evidence="1">E313</strain>
    </source>
</reference>
<dbReference type="EMBL" id="JAFMPT010000041">
    <property type="protein sequence ID" value="MCC1485640.1"/>
    <property type="molecule type" value="Genomic_DNA"/>
</dbReference>
<evidence type="ECO:0000313" key="2">
    <source>
        <dbReference type="Proteomes" id="UP000778797"/>
    </source>
</evidence>
<evidence type="ECO:0008006" key="3">
    <source>
        <dbReference type="Google" id="ProtNLM"/>
    </source>
</evidence>
<name>A0ABS8ERA5_9FLAO</name>
<dbReference type="Proteomes" id="UP000778797">
    <property type="component" value="Unassembled WGS sequence"/>
</dbReference>